<protein>
    <submittedName>
        <fullName evidence="2">Uncharacterized protein</fullName>
    </submittedName>
</protein>
<proteinExistence type="predicted"/>
<feature type="region of interest" description="Disordered" evidence="1">
    <location>
        <begin position="1"/>
        <end position="31"/>
    </location>
</feature>
<accession>A0AAV4CPG5</accession>
<name>A0AAV4CPG5_9GAST</name>
<reference evidence="2 3" key="1">
    <citation type="journal article" date="2021" name="Elife">
        <title>Chloroplast acquisition without the gene transfer in kleptoplastic sea slugs, Plakobranchus ocellatus.</title>
        <authorList>
            <person name="Maeda T."/>
            <person name="Takahashi S."/>
            <person name="Yoshida T."/>
            <person name="Shimamura S."/>
            <person name="Takaki Y."/>
            <person name="Nagai Y."/>
            <person name="Toyoda A."/>
            <person name="Suzuki Y."/>
            <person name="Arimoto A."/>
            <person name="Ishii H."/>
            <person name="Satoh N."/>
            <person name="Nishiyama T."/>
            <person name="Hasebe M."/>
            <person name="Maruyama T."/>
            <person name="Minagawa J."/>
            <person name="Obokata J."/>
            <person name="Shigenobu S."/>
        </authorList>
    </citation>
    <scope>NUCLEOTIDE SEQUENCE [LARGE SCALE GENOMIC DNA]</scope>
</reference>
<keyword evidence="3" id="KW-1185">Reference proteome</keyword>
<dbReference type="AlphaFoldDB" id="A0AAV4CPG5"/>
<sequence>MVNQNGLDPPRQLRKVVNPNGLDPPDQLGPKEELDLVASEGATGMQNQEMASGGEQSIICTGVRNVQSQEVPSSTPVMTGVRSPLSVPEYGMCKVKKFHQAPL</sequence>
<dbReference type="Proteomes" id="UP000735302">
    <property type="component" value="Unassembled WGS sequence"/>
</dbReference>
<organism evidence="2 3">
    <name type="scientific">Plakobranchus ocellatus</name>
    <dbReference type="NCBI Taxonomy" id="259542"/>
    <lineage>
        <taxon>Eukaryota</taxon>
        <taxon>Metazoa</taxon>
        <taxon>Spiralia</taxon>
        <taxon>Lophotrochozoa</taxon>
        <taxon>Mollusca</taxon>
        <taxon>Gastropoda</taxon>
        <taxon>Heterobranchia</taxon>
        <taxon>Euthyneura</taxon>
        <taxon>Panpulmonata</taxon>
        <taxon>Sacoglossa</taxon>
        <taxon>Placobranchoidea</taxon>
        <taxon>Plakobranchidae</taxon>
        <taxon>Plakobranchus</taxon>
    </lineage>
</organism>
<evidence type="ECO:0000313" key="3">
    <source>
        <dbReference type="Proteomes" id="UP000735302"/>
    </source>
</evidence>
<dbReference type="EMBL" id="BLXT01006832">
    <property type="protein sequence ID" value="GFO33753.1"/>
    <property type="molecule type" value="Genomic_DNA"/>
</dbReference>
<evidence type="ECO:0000313" key="2">
    <source>
        <dbReference type="EMBL" id="GFO33753.1"/>
    </source>
</evidence>
<evidence type="ECO:0000256" key="1">
    <source>
        <dbReference type="SAM" id="MobiDB-lite"/>
    </source>
</evidence>
<gene>
    <name evidence="2" type="ORF">PoB_006025800</name>
</gene>
<comment type="caution">
    <text evidence="2">The sequence shown here is derived from an EMBL/GenBank/DDBJ whole genome shotgun (WGS) entry which is preliminary data.</text>
</comment>